<evidence type="ECO:0000313" key="2">
    <source>
        <dbReference type="Proteomes" id="UP000612361"/>
    </source>
</evidence>
<comment type="caution">
    <text evidence="1">The sequence shown here is derived from an EMBL/GenBank/DDBJ whole genome shotgun (WGS) entry which is preliminary data.</text>
</comment>
<dbReference type="EMBL" id="JACOGG010000011">
    <property type="protein sequence ID" value="MBC3936046.1"/>
    <property type="molecule type" value="Genomic_DNA"/>
</dbReference>
<gene>
    <name evidence="1" type="ORF">H8K47_11790</name>
</gene>
<reference evidence="1" key="1">
    <citation type="submission" date="2020-08" db="EMBL/GenBank/DDBJ databases">
        <title>Novel species isolated from subtropical streams in China.</title>
        <authorList>
            <person name="Lu H."/>
        </authorList>
    </citation>
    <scope>NUCLEOTIDE SEQUENCE</scope>
    <source>
        <strain evidence="1">CY7W</strain>
    </source>
</reference>
<proteinExistence type="predicted"/>
<name>A0A923I1P0_9BURK</name>
<accession>A0A923I1P0</accession>
<keyword evidence="2" id="KW-1185">Reference proteome</keyword>
<dbReference type="RefSeq" id="WP_186881607.1">
    <property type="nucleotide sequence ID" value="NZ_JACOGG010000011.1"/>
</dbReference>
<evidence type="ECO:0000313" key="1">
    <source>
        <dbReference type="EMBL" id="MBC3936046.1"/>
    </source>
</evidence>
<dbReference type="Proteomes" id="UP000612361">
    <property type="component" value="Unassembled WGS sequence"/>
</dbReference>
<organism evidence="1 2">
    <name type="scientific">Undibacterium rugosum</name>
    <dbReference type="NCBI Taxonomy" id="2762291"/>
    <lineage>
        <taxon>Bacteria</taxon>
        <taxon>Pseudomonadati</taxon>
        <taxon>Pseudomonadota</taxon>
        <taxon>Betaproteobacteria</taxon>
        <taxon>Burkholderiales</taxon>
        <taxon>Oxalobacteraceae</taxon>
        <taxon>Undibacterium</taxon>
    </lineage>
</organism>
<sequence length="98" mass="11352">MFAWFNAKESKQFGVSLAEFYLERVLVEGKSRTKKNVGMKQAELLLKLQAQLRTFTTSHSLNVYKKAALSNAFQWKLKDAGLDREQVDQLVSWLTRQL</sequence>
<dbReference type="AlphaFoldDB" id="A0A923I1P0"/>
<protein>
    <submittedName>
        <fullName evidence="1">Uncharacterized protein</fullName>
    </submittedName>
</protein>